<proteinExistence type="predicted"/>
<dbReference type="AlphaFoldDB" id="A0A9P5QBX9"/>
<evidence type="ECO:0000256" key="1">
    <source>
        <dbReference type="SAM" id="MobiDB-lite"/>
    </source>
</evidence>
<feature type="compositionally biased region" description="Low complexity" evidence="1">
    <location>
        <begin position="140"/>
        <end position="159"/>
    </location>
</feature>
<feature type="compositionally biased region" description="Polar residues" evidence="1">
    <location>
        <begin position="230"/>
        <end position="240"/>
    </location>
</feature>
<gene>
    <name evidence="2" type="ORF">BDP27DRAFT_20685</name>
</gene>
<evidence type="ECO:0000313" key="2">
    <source>
        <dbReference type="EMBL" id="KAF9078628.1"/>
    </source>
</evidence>
<sequence length="322" mass="35080">MKNEDYLHSSPLHDLVSDINSLRALKDEGEEGDHSCNSEAQFRHWFTKKKPWKGLSSHYPHPTLLQLHYGVFIAQNFAGDKFKKIALGGKCRKPGSGVQSGGVGSVNHRKRGPSEDGDDEKDKNSVAPKKPRKESAENTTTSSNIQGSPSSSSNPSTNTARLVPTDSTSLPNHTAQSSSTTGNPPANTMRSGPTDFTFPPPNCTAQFSPSTSSGSGSGASSTGLPSSESIFSHPTDTSVESGLKDDEKFIVVVEQLATVSELSIITEQDESEEEEMDEKEDEEEDVDEDQKHLEDRVGWFHFIMDSTVRHYAVLKALELAEQ</sequence>
<feature type="region of interest" description="Disordered" evidence="1">
    <location>
        <begin position="264"/>
        <end position="290"/>
    </location>
</feature>
<feature type="compositionally biased region" description="Polar residues" evidence="1">
    <location>
        <begin position="165"/>
        <end position="191"/>
    </location>
</feature>
<feature type="compositionally biased region" description="Acidic residues" evidence="1">
    <location>
        <begin position="267"/>
        <end position="288"/>
    </location>
</feature>
<keyword evidence="3" id="KW-1185">Reference proteome</keyword>
<protein>
    <submittedName>
        <fullName evidence="2">Uncharacterized protein</fullName>
    </submittedName>
</protein>
<reference evidence="2" key="1">
    <citation type="submission" date="2020-11" db="EMBL/GenBank/DDBJ databases">
        <authorList>
            <consortium name="DOE Joint Genome Institute"/>
            <person name="Ahrendt S."/>
            <person name="Riley R."/>
            <person name="Andreopoulos W."/>
            <person name="Labutti K."/>
            <person name="Pangilinan J."/>
            <person name="Ruiz-Duenas F.J."/>
            <person name="Barrasa J.M."/>
            <person name="Sanchez-Garcia M."/>
            <person name="Camarero S."/>
            <person name="Miyauchi S."/>
            <person name="Serrano A."/>
            <person name="Linde D."/>
            <person name="Babiker R."/>
            <person name="Drula E."/>
            <person name="Ayuso-Fernandez I."/>
            <person name="Pacheco R."/>
            <person name="Padilla G."/>
            <person name="Ferreira P."/>
            <person name="Barriuso J."/>
            <person name="Kellner H."/>
            <person name="Castanera R."/>
            <person name="Alfaro M."/>
            <person name="Ramirez L."/>
            <person name="Pisabarro A.G."/>
            <person name="Kuo A."/>
            <person name="Tritt A."/>
            <person name="Lipzen A."/>
            <person name="He G."/>
            <person name="Yan M."/>
            <person name="Ng V."/>
            <person name="Cullen D."/>
            <person name="Martin F."/>
            <person name="Rosso M.-N."/>
            <person name="Henrissat B."/>
            <person name="Hibbett D."/>
            <person name="Martinez A.T."/>
            <person name="Grigoriev I.V."/>
        </authorList>
    </citation>
    <scope>NUCLEOTIDE SEQUENCE</scope>
    <source>
        <strain evidence="2">AH 40177</strain>
    </source>
</reference>
<dbReference type="OrthoDB" id="3065173at2759"/>
<dbReference type="Proteomes" id="UP000772434">
    <property type="component" value="Unassembled WGS sequence"/>
</dbReference>
<evidence type="ECO:0000313" key="3">
    <source>
        <dbReference type="Proteomes" id="UP000772434"/>
    </source>
</evidence>
<organism evidence="2 3">
    <name type="scientific">Rhodocollybia butyracea</name>
    <dbReference type="NCBI Taxonomy" id="206335"/>
    <lineage>
        <taxon>Eukaryota</taxon>
        <taxon>Fungi</taxon>
        <taxon>Dikarya</taxon>
        <taxon>Basidiomycota</taxon>
        <taxon>Agaricomycotina</taxon>
        <taxon>Agaricomycetes</taxon>
        <taxon>Agaricomycetidae</taxon>
        <taxon>Agaricales</taxon>
        <taxon>Marasmiineae</taxon>
        <taxon>Omphalotaceae</taxon>
        <taxon>Rhodocollybia</taxon>
    </lineage>
</organism>
<accession>A0A9P5QBX9</accession>
<feature type="compositionally biased region" description="Low complexity" evidence="1">
    <location>
        <begin position="208"/>
        <end position="229"/>
    </location>
</feature>
<comment type="caution">
    <text evidence="2">The sequence shown here is derived from an EMBL/GenBank/DDBJ whole genome shotgun (WGS) entry which is preliminary data.</text>
</comment>
<feature type="region of interest" description="Disordered" evidence="1">
    <location>
        <begin position="90"/>
        <end position="242"/>
    </location>
</feature>
<name>A0A9P5QBX9_9AGAR</name>
<dbReference type="EMBL" id="JADNRY010000001">
    <property type="protein sequence ID" value="KAF9078628.1"/>
    <property type="molecule type" value="Genomic_DNA"/>
</dbReference>